<dbReference type="HOGENOM" id="CLU_730865_0_0_10"/>
<dbReference type="RefSeq" id="WP_009126360.1">
    <property type="nucleotide sequence ID" value="NZ_GL882689.1"/>
</dbReference>
<keyword evidence="1" id="KW-0808">Transferase</keyword>
<dbReference type="SUPFAM" id="SSF53756">
    <property type="entry name" value="UDP-Glycosyltransferase/glycogen phosphorylase"/>
    <property type="match status" value="1"/>
</dbReference>
<dbReference type="STRING" id="763034.HMPREF9446_03139"/>
<dbReference type="GO" id="GO:0016740">
    <property type="term" value="F:transferase activity"/>
    <property type="evidence" value="ECO:0007669"/>
    <property type="project" value="UniProtKB-KW"/>
</dbReference>
<accession>F3PWK3</accession>
<gene>
    <name evidence="1" type="ORF">HMPREF9446_03139</name>
</gene>
<dbReference type="AlphaFoldDB" id="F3PWK3"/>
<protein>
    <submittedName>
        <fullName evidence="1">Glycosyltransferase, group 1 family protein</fullName>
    </submittedName>
</protein>
<reference evidence="1 2" key="1">
    <citation type="submission" date="2011-02" db="EMBL/GenBank/DDBJ databases">
        <authorList>
            <person name="Weinstock G."/>
            <person name="Sodergren E."/>
            <person name="Clifton S."/>
            <person name="Fulton L."/>
            <person name="Fulton B."/>
            <person name="Courtney L."/>
            <person name="Fronick C."/>
            <person name="Harrison M."/>
            <person name="Strong C."/>
            <person name="Farmer C."/>
            <person name="Delahaunty K."/>
            <person name="Markovic C."/>
            <person name="Hall O."/>
            <person name="Minx P."/>
            <person name="Tomlinson C."/>
            <person name="Mitreva M."/>
            <person name="Hou S."/>
            <person name="Chen J."/>
            <person name="Wollam A."/>
            <person name="Pepin K.H."/>
            <person name="Johnson M."/>
            <person name="Bhonagiri V."/>
            <person name="Zhang X."/>
            <person name="Suruliraj S."/>
            <person name="Warren W."/>
            <person name="Chinwalla A."/>
            <person name="Mardis E.R."/>
            <person name="Wilson R.K."/>
        </authorList>
    </citation>
    <scope>NUCLEOTIDE SEQUENCE [LARGE SCALE GENOMIC DNA]</scope>
    <source>
        <strain evidence="1 2">YIT 12057</strain>
    </source>
</reference>
<evidence type="ECO:0000313" key="2">
    <source>
        <dbReference type="Proteomes" id="UP000003416"/>
    </source>
</evidence>
<organism evidence="1 2">
    <name type="scientific">Bacteroides fluxus YIT 12057</name>
    <dbReference type="NCBI Taxonomy" id="763034"/>
    <lineage>
        <taxon>Bacteria</taxon>
        <taxon>Pseudomonadati</taxon>
        <taxon>Bacteroidota</taxon>
        <taxon>Bacteroidia</taxon>
        <taxon>Bacteroidales</taxon>
        <taxon>Bacteroidaceae</taxon>
        <taxon>Bacteroides</taxon>
    </lineage>
</organism>
<dbReference type="EMBL" id="AFBN01000096">
    <property type="protein sequence ID" value="EGF51932.1"/>
    <property type="molecule type" value="Genomic_DNA"/>
</dbReference>
<dbReference type="Pfam" id="PF13692">
    <property type="entry name" value="Glyco_trans_1_4"/>
    <property type="match status" value="1"/>
</dbReference>
<dbReference type="Proteomes" id="UP000003416">
    <property type="component" value="Unassembled WGS sequence"/>
</dbReference>
<sequence length="378" mass="45251">MKRLLYIDHDFHNKTKSSQFLEELLKSAYEVEVCNFDPYDKDPESAFECLKNKEFDILVLFQVTPDLERLKKNVSFKHAVFFPMYDASGGLDDDFWEQYRSFNIINFSRSLHERLLGLGLSSYYIQYFPKPAESLKYGNPGHVFFWQRLTDLNIDLVERLLRKIRVERIHVHKVLDPYQTFSEPSLAIAGKIKYSVWFDTREEMLRVMESCALYIAPRLYEGIGMSFLEAMAMGRCVIAPDSPTMNEYIVHGKNGLLYNYHKPKPIKARRIEKIQRNAYEYMKEGYARWTRDKYKILDWLEAPLRQDDWRRIKKQKKYQNIKIYLLFGFLPLLVLREKAYKRYYDLFGFLRILKSRKKETEMIFYLLGIIPVWKSKLA</sequence>
<name>F3PWK3_9BACE</name>
<dbReference type="eggNOG" id="COG0438">
    <property type="taxonomic scope" value="Bacteria"/>
</dbReference>
<dbReference type="Gene3D" id="3.40.50.2000">
    <property type="entry name" value="Glycogen Phosphorylase B"/>
    <property type="match status" value="1"/>
</dbReference>
<evidence type="ECO:0000313" key="1">
    <source>
        <dbReference type="EMBL" id="EGF51932.1"/>
    </source>
</evidence>
<keyword evidence="2" id="KW-1185">Reference proteome</keyword>
<dbReference type="GeneID" id="86050549"/>
<comment type="caution">
    <text evidence="1">The sequence shown here is derived from an EMBL/GenBank/DDBJ whole genome shotgun (WGS) entry which is preliminary data.</text>
</comment>
<proteinExistence type="predicted"/>